<dbReference type="STRING" id="1238182.C882_3632"/>
<keyword evidence="8" id="KW-1185">Reference proteome</keyword>
<dbReference type="PANTHER" id="PTHR43133">
    <property type="entry name" value="RNA POLYMERASE ECF-TYPE SIGMA FACTO"/>
    <property type="match status" value="1"/>
</dbReference>
<dbReference type="AlphaFoldDB" id="K9H0S4"/>
<accession>K9H0S4</accession>
<feature type="domain" description="RNA polymerase sigma factor 70 region 4 type 2" evidence="6">
    <location>
        <begin position="108"/>
        <end position="158"/>
    </location>
</feature>
<dbReference type="Gene3D" id="1.10.1740.10">
    <property type="match status" value="1"/>
</dbReference>
<dbReference type="InterPro" id="IPR007627">
    <property type="entry name" value="RNA_pol_sigma70_r2"/>
</dbReference>
<keyword evidence="3" id="KW-0731">Sigma factor</keyword>
<dbReference type="InterPro" id="IPR039425">
    <property type="entry name" value="RNA_pol_sigma-70-like"/>
</dbReference>
<evidence type="ECO:0000256" key="2">
    <source>
        <dbReference type="ARBA" id="ARBA00023015"/>
    </source>
</evidence>
<protein>
    <submittedName>
        <fullName evidence="7">Sigma factor, ECF subfamily</fullName>
    </submittedName>
</protein>
<evidence type="ECO:0000256" key="4">
    <source>
        <dbReference type="ARBA" id="ARBA00023163"/>
    </source>
</evidence>
<dbReference type="Pfam" id="PF04542">
    <property type="entry name" value="Sigma70_r2"/>
    <property type="match status" value="1"/>
</dbReference>
<evidence type="ECO:0000259" key="5">
    <source>
        <dbReference type="Pfam" id="PF04542"/>
    </source>
</evidence>
<gene>
    <name evidence="7" type="ORF">C882_3632</name>
</gene>
<evidence type="ECO:0000313" key="7">
    <source>
        <dbReference type="EMBL" id="EKV31880.1"/>
    </source>
</evidence>
<dbReference type="SUPFAM" id="SSF88659">
    <property type="entry name" value="Sigma3 and sigma4 domains of RNA polymerase sigma factors"/>
    <property type="match status" value="1"/>
</dbReference>
<evidence type="ECO:0000256" key="1">
    <source>
        <dbReference type="ARBA" id="ARBA00010641"/>
    </source>
</evidence>
<dbReference type="Pfam" id="PF08281">
    <property type="entry name" value="Sigma70_r4_2"/>
    <property type="match status" value="1"/>
</dbReference>
<dbReference type="GO" id="GO:0003677">
    <property type="term" value="F:DNA binding"/>
    <property type="evidence" value="ECO:0007669"/>
    <property type="project" value="InterPro"/>
</dbReference>
<dbReference type="PATRIC" id="fig|1238182.3.peg.1303"/>
<keyword evidence="4" id="KW-0804">Transcription</keyword>
<evidence type="ECO:0000313" key="8">
    <source>
        <dbReference type="Proteomes" id="UP000009881"/>
    </source>
</evidence>
<dbReference type="PANTHER" id="PTHR43133:SF63">
    <property type="entry name" value="RNA POLYMERASE SIGMA FACTOR FECI-RELATED"/>
    <property type="match status" value="1"/>
</dbReference>
<dbReference type="GO" id="GO:0016987">
    <property type="term" value="F:sigma factor activity"/>
    <property type="evidence" value="ECO:0007669"/>
    <property type="project" value="UniProtKB-KW"/>
</dbReference>
<dbReference type="GO" id="GO:0006352">
    <property type="term" value="P:DNA-templated transcription initiation"/>
    <property type="evidence" value="ECO:0007669"/>
    <property type="project" value="InterPro"/>
</dbReference>
<dbReference type="EMBL" id="ANHY01000005">
    <property type="protein sequence ID" value="EKV31880.1"/>
    <property type="molecule type" value="Genomic_DNA"/>
</dbReference>
<dbReference type="InterPro" id="IPR014284">
    <property type="entry name" value="RNA_pol_sigma-70_dom"/>
</dbReference>
<dbReference type="SUPFAM" id="SSF88946">
    <property type="entry name" value="Sigma2 domain of RNA polymerase sigma factors"/>
    <property type="match status" value="1"/>
</dbReference>
<feature type="domain" description="RNA polymerase sigma-70 region 2" evidence="5">
    <location>
        <begin position="10"/>
        <end position="77"/>
    </location>
</feature>
<evidence type="ECO:0000259" key="6">
    <source>
        <dbReference type="Pfam" id="PF08281"/>
    </source>
</evidence>
<evidence type="ECO:0000256" key="3">
    <source>
        <dbReference type="ARBA" id="ARBA00023082"/>
    </source>
</evidence>
<dbReference type="InterPro" id="IPR013324">
    <property type="entry name" value="RNA_pol_sigma_r3/r4-like"/>
</dbReference>
<dbReference type="InterPro" id="IPR013325">
    <property type="entry name" value="RNA_pol_sigma_r2"/>
</dbReference>
<dbReference type="CDD" id="cd06171">
    <property type="entry name" value="Sigma70_r4"/>
    <property type="match status" value="1"/>
</dbReference>
<proteinExistence type="inferred from homology"/>
<name>K9H0S4_9PROT</name>
<comment type="caution">
    <text evidence="7">The sequence shown here is derived from an EMBL/GenBank/DDBJ whole genome shotgun (WGS) entry which is preliminary data.</text>
</comment>
<dbReference type="Proteomes" id="UP000009881">
    <property type="component" value="Unassembled WGS sequence"/>
</dbReference>
<keyword evidence="2" id="KW-0805">Transcription regulation</keyword>
<dbReference type="InterPro" id="IPR036388">
    <property type="entry name" value="WH-like_DNA-bd_sf"/>
</dbReference>
<comment type="similarity">
    <text evidence="1">Belongs to the sigma-70 factor family. ECF subfamily.</text>
</comment>
<reference evidence="7 8" key="1">
    <citation type="journal article" date="2013" name="Genome Announc.">
        <title>Draft Genome Sequence of an Alphaproteobacterium, Caenispirillum salinarum AK4(T), Isolated from a Solar Saltern.</title>
        <authorList>
            <person name="Khatri I."/>
            <person name="Singh A."/>
            <person name="Korpole S."/>
            <person name="Pinnaka A.K."/>
            <person name="Subramanian S."/>
        </authorList>
    </citation>
    <scope>NUCLEOTIDE SEQUENCE [LARGE SCALE GENOMIC DNA]</scope>
    <source>
        <strain evidence="7 8">AK4</strain>
    </source>
</reference>
<dbReference type="NCBIfam" id="TIGR02937">
    <property type="entry name" value="sigma70-ECF"/>
    <property type="match status" value="1"/>
</dbReference>
<dbReference type="Gene3D" id="1.10.10.10">
    <property type="entry name" value="Winged helix-like DNA-binding domain superfamily/Winged helix DNA-binding domain"/>
    <property type="match status" value="1"/>
</dbReference>
<dbReference type="eggNOG" id="COG1595">
    <property type="taxonomic scope" value="Bacteria"/>
</dbReference>
<organism evidence="7 8">
    <name type="scientific">Caenispirillum salinarum AK4</name>
    <dbReference type="NCBI Taxonomy" id="1238182"/>
    <lineage>
        <taxon>Bacteria</taxon>
        <taxon>Pseudomonadati</taxon>
        <taxon>Pseudomonadota</taxon>
        <taxon>Alphaproteobacteria</taxon>
        <taxon>Rhodospirillales</taxon>
        <taxon>Novispirillaceae</taxon>
        <taxon>Caenispirillum</taxon>
    </lineage>
</organism>
<sequence length="169" mass="19463">MVPDRDVRALFLAHRRELEVYLTRQVSCRDTAADLLQETFVRLVQQPPTADLSNVRAYLYRIARNLVIDHFRRHGRRQTVIMPVEDLHAIADEAVPIDQALDAEQRLMLLRQAIADLPERTRQIFTLNRIDGLTYAEVAEFLGISESSVQKHLAKALLHAMRRIEAPCD</sequence>
<dbReference type="InterPro" id="IPR013249">
    <property type="entry name" value="RNA_pol_sigma70_r4_t2"/>
</dbReference>